<accession>A0A7K1UDH2</accession>
<dbReference type="RefSeq" id="WP_157309485.1">
    <property type="nucleotide sequence ID" value="NZ_WRXN01000018.1"/>
</dbReference>
<comment type="caution">
    <text evidence="1">The sequence shown here is derived from an EMBL/GenBank/DDBJ whole genome shotgun (WGS) entry which is preliminary data.</text>
</comment>
<reference evidence="1 2" key="1">
    <citation type="submission" date="2019-12" db="EMBL/GenBank/DDBJ databases">
        <title>Chitinophaga sp. strain ysch24 (GDMCC 1.1355), whole genome shotgun sequence.</title>
        <authorList>
            <person name="Zhang X."/>
        </authorList>
    </citation>
    <scope>NUCLEOTIDE SEQUENCE [LARGE SCALE GENOMIC DNA]</scope>
    <source>
        <strain evidence="2">ysch24</strain>
    </source>
</reference>
<keyword evidence="2" id="KW-1185">Reference proteome</keyword>
<dbReference type="Proteomes" id="UP000461730">
    <property type="component" value="Unassembled WGS sequence"/>
</dbReference>
<name>A0A7K1UDH2_9BACT</name>
<dbReference type="AlphaFoldDB" id="A0A7K1UDH2"/>
<evidence type="ECO:0000313" key="2">
    <source>
        <dbReference type="Proteomes" id="UP000461730"/>
    </source>
</evidence>
<sequence>MKIKKGVSLPSLFILTGLLYSVKINAQQQLQDNDWELAKFDRYEKKLKFSMDSLKLIYKHRWSVGFSFGGIYMPGYTSVEKDYKTGVDMRHRHSVYMFSLEYYLTNITRVGLEAGWQKLPQKIESDPDNGAIKGGGGINVPVLAYVKRDLFGGVVNRTAEELKSGSIHNRPSFFMMAGAGVTFTNLVRVRANRNDAYLSWYKQTPFTSKLGIGMYQRVGRVIGVELIANYQLSSNYSPHIGSVNAYSGFGFSTRFSVIGNGKFSKVKKQIDSIY</sequence>
<gene>
    <name evidence="1" type="ORF">GO493_27645</name>
</gene>
<protein>
    <recommendedName>
        <fullName evidence="3">Outer membrane protein beta-barrel domain-containing protein</fullName>
    </recommendedName>
</protein>
<organism evidence="1 2">
    <name type="scientific">Chitinophaga tropicalis</name>
    <dbReference type="NCBI Taxonomy" id="2683588"/>
    <lineage>
        <taxon>Bacteria</taxon>
        <taxon>Pseudomonadati</taxon>
        <taxon>Bacteroidota</taxon>
        <taxon>Chitinophagia</taxon>
        <taxon>Chitinophagales</taxon>
        <taxon>Chitinophagaceae</taxon>
        <taxon>Chitinophaga</taxon>
    </lineage>
</organism>
<proteinExistence type="predicted"/>
<evidence type="ECO:0000313" key="1">
    <source>
        <dbReference type="EMBL" id="MVT12065.1"/>
    </source>
</evidence>
<evidence type="ECO:0008006" key="3">
    <source>
        <dbReference type="Google" id="ProtNLM"/>
    </source>
</evidence>
<dbReference type="EMBL" id="WRXN01000018">
    <property type="protein sequence ID" value="MVT12065.1"/>
    <property type="molecule type" value="Genomic_DNA"/>
</dbReference>